<evidence type="ECO:0000313" key="6">
    <source>
        <dbReference type="Proteomes" id="UP000066480"/>
    </source>
</evidence>
<dbReference type="GO" id="GO:0015074">
    <property type="term" value="P:DNA integration"/>
    <property type="evidence" value="ECO:0007669"/>
    <property type="project" value="InterPro"/>
</dbReference>
<dbReference type="Gene3D" id="3.30.420.10">
    <property type="entry name" value="Ribonuclease H-like superfamily/Ribonuclease H"/>
    <property type="match status" value="1"/>
</dbReference>
<dbReference type="Pfam" id="PF13011">
    <property type="entry name" value="LZ_Tnp_IS481"/>
    <property type="match status" value="1"/>
</dbReference>
<dbReference type="InterPro" id="IPR012337">
    <property type="entry name" value="RNaseH-like_sf"/>
</dbReference>
<evidence type="ECO:0000313" key="4">
    <source>
        <dbReference type="EMBL" id="AKU19246.1"/>
    </source>
</evidence>
<dbReference type="Pfam" id="PF24764">
    <property type="entry name" value="rva_4"/>
    <property type="match status" value="1"/>
</dbReference>
<dbReference type="EMBL" id="CP011112">
    <property type="protein sequence ID" value="AKU19303.1"/>
    <property type="molecule type" value="Genomic_DNA"/>
</dbReference>
<dbReference type="InterPro" id="IPR024967">
    <property type="entry name" value="DNA-bd_IS481-type"/>
</dbReference>
<evidence type="ECO:0000256" key="1">
    <source>
        <dbReference type="SAM" id="MobiDB-lite"/>
    </source>
</evidence>
<dbReference type="SUPFAM" id="SSF53098">
    <property type="entry name" value="Ribonuclease H-like"/>
    <property type="match status" value="1"/>
</dbReference>
<dbReference type="InterPro" id="IPR001584">
    <property type="entry name" value="Integrase_cat-core"/>
</dbReference>
<dbReference type="EMBL" id="CP011112">
    <property type="protein sequence ID" value="AKU18677.1"/>
    <property type="molecule type" value="Genomic_DNA"/>
</dbReference>
<protein>
    <recommendedName>
        <fullName evidence="2">Integrase catalytic domain-containing protein</fullName>
    </recommendedName>
</protein>
<dbReference type="InterPro" id="IPR036397">
    <property type="entry name" value="RNaseH_sf"/>
</dbReference>
<organism evidence="3 6">
    <name type="scientific">Luteipulveratus mongoliensis</name>
    <dbReference type="NCBI Taxonomy" id="571913"/>
    <lineage>
        <taxon>Bacteria</taxon>
        <taxon>Bacillati</taxon>
        <taxon>Actinomycetota</taxon>
        <taxon>Actinomycetes</taxon>
        <taxon>Micrococcales</taxon>
        <taxon>Dermacoccaceae</taxon>
        <taxon>Luteipulveratus</taxon>
    </lineage>
</organism>
<dbReference type="KEGG" id="lmoi:VV02_06005"/>
<dbReference type="PANTHER" id="PTHR35004">
    <property type="entry name" value="TRANSPOSASE RV3428C-RELATED"/>
    <property type="match status" value="1"/>
</dbReference>
<sequence>MGPEVAAAVAAKHRGDCVNVAAFCAQQGLSRKSFYKYLARFAASGVSGFYPDSRRPHACPTAVSSVVEDLIVLARKRLEDQGWDAGANSIVYWLLDHPAEWPVTMHGVPSRSTINRVLKRRGLLVLVPRRAPSRHRRRFEAAHPNTRWQMDGFEYTLASGAIVVVLHLVDDCSRMDLACHAARSENSQDVWAAFAGAVQRYGLPAQLLTDNGTAFSGRRRGWTSTLETNANVLGVHHFTSSVGHPQTCGKVERAHQTCLKWLRKRPPAQDLAQLQDLLDRYREHYNHRRRHQHLDGLTPAQRYELGPKDQPGPATTAPVYVTRRIVAKNGSIGIEGVLVGVSKKVASQEVLVIHRGRHLAIFIGNNLIREITLTVAKGGYQRIAKASPKS</sequence>
<gene>
    <name evidence="3" type="ORF">VV02_06005</name>
    <name evidence="4" type="ORF">VV02_23625</name>
    <name evidence="5" type="ORF">VV02_25210</name>
</gene>
<feature type="domain" description="Integrase catalytic" evidence="2">
    <location>
        <begin position="140"/>
        <end position="307"/>
    </location>
</feature>
<dbReference type="AlphaFoldDB" id="A0A0K1JPN0"/>
<dbReference type="InterPro" id="IPR058913">
    <property type="entry name" value="Integrase_dom_put"/>
</dbReference>
<dbReference type="Proteomes" id="UP000066480">
    <property type="component" value="Chromosome"/>
</dbReference>
<keyword evidence="6" id="KW-1185">Reference proteome</keyword>
<accession>A0A0K1JPN0</accession>
<dbReference type="EMBL" id="CP011112">
    <property type="protein sequence ID" value="AKU19246.1"/>
    <property type="molecule type" value="Genomic_DNA"/>
</dbReference>
<evidence type="ECO:0000259" key="2">
    <source>
        <dbReference type="PROSITE" id="PS50994"/>
    </source>
</evidence>
<evidence type="ECO:0000313" key="3">
    <source>
        <dbReference type="EMBL" id="AKU18677.1"/>
    </source>
</evidence>
<dbReference type="KEGG" id="lmoi:VV02_23625"/>
<dbReference type="Pfam" id="PF13683">
    <property type="entry name" value="rve_3"/>
    <property type="match status" value="1"/>
</dbReference>
<reference evidence="3 6" key="1">
    <citation type="submission" date="2015-03" db="EMBL/GenBank/DDBJ databases">
        <title>Luteipulveratus halotolerans sp. nov., a novel actinobacterium (Dermacoccaceae) from Sarawak, Malaysia.</title>
        <authorList>
            <person name="Juboi H."/>
            <person name="Basik A."/>
            <person name="Shamsul S.S."/>
            <person name="Arnold P."/>
            <person name="Schmitt E.K."/>
            <person name="Sanglier J.-J."/>
            <person name="Yeo T."/>
        </authorList>
    </citation>
    <scope>NUCLEOTIDE SEQUENCE [LARGE SCALE GENOMIC DNA]</scope>
    <source>
        <strain evidence="3 6">MN07-A0370</strain>
    </source>
</reference>
<proteinExistence type="predicted"/>
<name>A0A0K1JPN0_9MICO</name>
<feature type="region of interest" description="Disordered" evidence="1">
    <location>
        <begin position="293"/>
        <end position="316"/>
    </location>
</feature>
<dbReference type="STRING" id="571913.VV02_06005"/>
<dbReference type="PANTHER" id="PTHR35004:SF7">
    <property type="entry name" value="INTEGRASE PROTEIN"/>
    <property type="match status" value="1"/>
</dbReference>
<dbReference type="GO" id="GO:0003676">
    <property type="term" value="F:nucleic acid binding"/>
    <property type="evidence" value="ECO:0007669"/>
    <property type="project" value="InterPro"/>
</dbReference>
<dbReference type="PROSITE" id="PS50994">
    <property type="entry name" value="INTEGRASE"/>
    <property type="match status" value="1"/>
</dbReference>
<evidence type="ECO:0000313" key="5">
    <source>
        <dbReference type="EMBL" id="AKU19303.1"/>
    </source>
</evidence>
<dbReference type="KEGG" id="lmoi:VV02_25210"/>